<dbReference type="Proteomes" id="UP000038040">
    <property type="component" value="Unplaced"/>
</dbReference>
<evidence type="ECO:0000313" key="13">
    <source>
        <dbReference type="EMBL" id="VDN59203.1"/>
    </source>
</evidence>
<evidence type="ECO:0000313" key="15">
    <source>
        <dbReference type="Proteomes" id="UP000274756"/>
    </source>
</evidence>
<comment type="similarity">
    <text evidence="8">Belongs to the membrane-bound acyltransferase family. Porcupine subfamily.</text>
</comment>
<evidence type="ECO:0000256" key="2">
    <source>
        <dbReference type="ARBA" id="ARBA00022679"/>
    </source>
</evidence>
<dbReference type="GO" id="GO:0005783">
    <property type="term" value="C:endoplasmic reticulum"/>
    <property type="evidence" value="ECO:0007669"/>
    <property type="project" value="TreeGrafter"/>
</dbReference>
<comment type="subcellular location">
    <subcellularLocation>
        <location evidence="1">Membrane</location>
        <topology evidence="1">Multi-pass membrane protein</topology>
    </subcellularLocation>
</comment>
<dbReference type="EC" id="2.3.1.250" evidence="9"/>
<dbReference type="WBParaSite" id="DME_0000537701-mRNA-1">
    <property type="protein sequence ID" value="DME_0000537701-mRNA-1"/>
    <property type="gene ID" value="DME_0000537701"/>
</dbReference>
<accession>A0A0N4UDG5</accession>
<feature type="transmembrane region" description="Helical" evidence="12">
    <location>
        <begin position="15"/>
        <end position="38"/>
    </location>
</feature>
<sequence length="278" mass="32159">MNACFNQESQKLNPIYLMQFLIPAESFIAMRGTLMVILMKISSLSFDLDNSSLSSDKKIPYLSFLSYTIDPSSIVFGSWVSYTHFVDSLKLQTLKEELYDLLYGSLLISLSLIFVIYSSCVVNELFSGIFFWHQFGVAQSFRFSHYFICWLSAGVLRISGINTGFISEWYRIEWPRSLVDVVISWNIPMHNYLHKYVFVEAKRFGTSVAVFITYFISSFLHGINFQISAVLLSLGFYTFAEAKIRNRLSKRLNCCIGARKCRENCKHMYKEVRVLNYG</sequence>
<keyword evidence="3" id="KW-0879">Wnt signaling pathway</keyword>
<dbReference type="InterPro" id="IPR004299">
    <property type="entry name" value="MBOAT_fam"/>
</dbReference>
<keyword evidence="2" id="KW-0808">Transferase</keyword>
<dbReference type="OrthoDB" id="5968863at2759"/>
<feature type="transmembrane region" description="Helical" evidence="12">
    <location>
        <begin position="102"/>
        <end position="126"/>
    </location>
</feature>
<comment type="catalytic activity">
    <reaction evidence="11">
        <text>[Wnt protein]-L-serine + (9Z)-hexadecenoyl-CoA = [Wnt protein]-O-(9Z)-hexadecenoyl-L-serine + CoA</text>
        <dbReference type="Rhea" id="RHEA:45336"/>
        <dbReference type="Rhea" id="RHEA-COMP:11170"/>
        <dbReference type="Rhea" id="RHEA-COMP:11171"/>
        <dbReference type="ChEBI" id="CHEBI:29999"/>
        <dbReference type="ChEBI" id="CHEBI:57287"/>
        <dbReference type="ChEBI" id="CHEBI:61540"/>
        <dbReference type="ChEBI" id="CHEBI:85189"/>
        <dbReference type="EC" id="2.3.1.250"/>
    </reaction>
</comment>
<evidence type="ECO:0000256" key="1">
    <source>
        <dbReference type="ARBA" id="ARBA00004141"/>
    </source>
</evidence>
<dbReference type="EMBL" id="UYYG01001177">
    <property type="protein sequence ID" value="VDN59203.1"/>
    <property type="molecule type" value="Genomic_DNA"/>
</dbReference>
<feature type="transmembrane region" description="Helical" evidence="12">
    <location>
        <begin position="211"/>
        <end position="240"/>
    </location>
</feature>
<evidence type="ECO:0000256" key="9">
    <source>
        <dbReference type="ARBA" id="ARBA00038867"/>
    </source>
</evidence>
<evidence type="ECO:0000256" key="8">
    <source>
        <dbReference type="ARBA" id="ARBA00038269"/>
    </source>
</evidence>
<dbReference type="Pfam" id="PF03062">
    <property type="entry name" value="MBOAT"/>
    <property type="match status" value="1"/>
</dbReference>
<name>A0A0N4UDG5_DRAME</name>
<feature type="transmembrane region" description="Helical" evidence="12">
    <location>
        <begin position="59"/>
        <end position="82"/>
    </location>
</feature>
<dbReference type="GO" id="GO:1990698">
    <property type="term" value="F:palmitoleoyltransferase activity"/>
    <property type="evidence" value="ECO:0007669"/>
    <property type="project" value="UniProtKB-EC"/>
</dbReference>
<dbReference type="PANTHER" id="PTHR13906:SF12">
    <property type="entry name" value="PROTEIN-SERINE O-PALMITOLEOYLTRANSFERASE PORCUPINE"/>
    <property type="match status" value="1"/>
</dbReference>
<gene>
    <name evidence="13" type="ORF">DME_LOCUS9176</name>
</gene>
<protein>
    <recommendedName>
        <fullName evidence="10">Protein-serine O-palmitoleoyltransferase porcupine</fullName>
        <ecNumber evidence="9">2.3.1.250</ecNumber>
    </recommendedName>
</protein>
<organism evidence="14 16">
    <name type="scientific">Dracunculus medinensis</name>
    <name type="common">Guinea worm</name>
    <dbReference type="NCBI Taxonomy" id="318479"/>
    <lineage>
        <taxon>Eukaryota</taxon>
        <taxon>Metazoa</taxon>
        <taxon>Ecdysozoa</taxon>
        <taxon>Nematoda</taxon>
        <taxon>Chromadorea</taxon>
        <taxon>Rhabditida</taxon>
        <taxon>Spirurina</taxon>
        <taxon>Dracunculoidea</taxon>
        <taxon>Dracunculidae</taxon>
        <taxon>Dracunculus</taxon>
    </lineage>
</organism>
<dbReference type="GO" id="GO:0030258">
    <property type="term" value="P:lipid modification"/>
    <property type="evidence" value="ECO:0007669"/>
    <property type="project" value="TreeGrafter"/>
</dbReference>
<reference evidence="16" key="1">
    <citation type="submission" date="2017-02" db="UniProtKB">
        <authorList>
            <consortium name="WormBaseParasite"/>
        </authorList>
    </citation>
    <scope>IDENTIFICATION</scope>
</reference>
<dbReference type="Proteomes" id="UP000274756">
    <property type="component" value="Unassembled WGS sequence"/>
</dbReference>
<evidence type="ECO:0000313" key="16">
    <source>
        <dbReference type="WBParaSite" id="DME_0000537701-mRNA-1"/>
    </source>
</evidence>
<feature type="transmembrane region" description="Helical" evidence="12">
    <location>
        <begin position="147"/>
        <end position="166"/>
    </location>
</feature>
<keyword evidence="7" id="KW-0012">Acyltransferase</keyword>
<evidence type="ECO:0000256" key="11">
    <source>
        <dbReference type="ARBA" id="ARBA00047978"/>
    </source>
</evidence>
<evidence type="ECO:0000313" key="14">
    <source>
        <dbReference type="Proteomes" id="UP000038040"/>
    </source>
</evidence>
<keyword evidence="15" id="KW-1185">Reference proteome</keyword>
<dbReference type="PANTHER" id="PTHR13906">
    <property type="entry name" value="PORCUPINE"/>
    <property type="match status" value="1"/>
</dbReference>
<evidence type="ECO:0000256" key="5">
    <source>
        <dbReference type="ARBA" id="ARBA00022989"/>
    </source>
</evidence>
<evidence type="ECO:0000256" key="4">
    <source>
        <dbReference type="ARBA" id="ARBA00022692"/>
    </source>
</evidence>
<keyword evidence="6 12" id="KW-0472">Membrane</keyword>
<evidence type="ECO:0000256" key="10">
    <source>
        <dbReference type="ARBA" id="ARBA00040371"/>
    </source>
</evidence>
<dbReference type="InterPro" id="IPR049941">
    <property type="entry name" value="LPLAT_7/PORCN-like"/>
</dbReference>
<dbReference type="AlphaFoldDB" id="A0A0N4UDG5"/>
<evidence type="ECO:0000256" key="12">
    <source>
        <dbReference type="SAM" id="Phobius"/>
    </source>
</evidence>
<dbReference type="GO" id="GO:0016020">
    <property type="term" value="C:membrane"/>
    <property type="evidence" value="ECO:0007669"/>
    <property type="project" value="UniProtKB-SubCell"/>
</dbReference>
<evidence type="ECO:0000256" key="7">
    <source>
        <dbReference type="ARBA" id="ARBA00023315"/>
    </source>
</evidence>
<keyword evidence="4 12" id="KW-0812">Transmembrane</keyword>
<evidence type="ECO:0000256" key="6">
    <source>
        <dbReference type="ARBA" id="ARBA00023136"/>
    </source>
</evidence>
<keyword evidence="5 12" id="KW-1133">Transmembrane helix</keyword>
<reference evidence="13 15" key="2">
    <citation type="submission" date="2018-11" db="EMBL/GenBank/DDBJ databases">
        <authorList>
            <consortium name="Pathogen Informatics"/>
        </authorList>
    </citation>
    <scope>NUCLEOTIDE SEQUENCE [LARGE SCALE GENOMIC DNA]</scope>
</reference>
<dbReference type="STRING" id="318479.A0A0N4UDG5"/>
<evidence type="ECO:0000256" key="3">
    <source>
        <dbReference type="ARBA" id="ARBA00022687"/>
    </source>
</evidence>
<proteinExistence type="inferred from homology"/>
<dbReference type="GO" id="GO:0061355">
    <property type="term" value="P:Wnt protein secretion"/>
    <property type="evidence" value="ECO:0007669"/>
    <property type="project" value="TreeGrafter"/>
</dbReference>
<dbReference type="GO" id="GO:0016055">
    <property type="term" value="P:Wnt signaling pathway"/>
    <property type="evidence" value="ECO:0007669"/>
    <property type="project" value="UniProtKB-KW"/>
</dbReference>
<dbReference type="GO" id="GO:0017147">
    <property type="term" value="F:Wnt-protein binding"/>
    <property type="evidence" value="ECO:0007669"/>
    <property type="project" value="TreeGrafter"/>
</dbReference>